<feature type="domain" description="UvrD-like helicase C-terminal" evidence="14">
    <location>
        <begin position="324"/>
        <end position="605"/>
    </location>
</feature>
<keyword evidence="3 11" id="KW-0378">Hydrolase</keyword>
<evidence type="ECO:0000256" key="11">
    <source>
        <dbReference type="PROSITE-ProRule" id="PRU00560"/>
    </source>
</evidence>
<gene>
    <name evidence="15" type="ORF">J0P97_05135</name>
</gene>
<keyword evidence="6" id="KW-0238">DNA-binding</keyword>
<dbReference type="PANTHER" id="PTHR11070:SF2">
    <property type="entry name" value="ATP-DEPENDENT DNA HELICASE SRS2"/>
    <property type="match status" value="1"/>
</dbReference>
<dbReference type="CDD" id="cd17932">
    <property type="entry name" value="DEXQc_UvrD"/>
    <property type="match status" value="1"/>
</dbReference>
<evidence type="ECO:0000256" key="12">
    <source>
        <dbReference type="SAM" id="MobiDB-lite"/>
    </source>
</evidence>
<keyword evidence="4 11" id="KW-0347">Helicase</keyword>
<keyword evidence="5 11" id="KW-0067">ATP-binding</keyword>
<evidence type="ECO:0000256" key="1">
    <source>
        <dbReference type="ARBA" id="ARBA00009922"/>
    </source>
</evidence>
<dbReference type="Gene3D" id="1.10.486.10">
    <property type="entry name" value="PCRA, domain 4"/>
    <property type="match status" value="1"/>
</dbReference>
<dbReference type="EMBL" id="JAFLHG010000004">
    <property type="protein sequence ID" value="MBT8797452.1"/>
    <property type="molecule type" value="Genomic_DNA"/>
</dbReference>
<dbReference type="Pfam" id="PF13361">
    <property type="entry name" value="UvrD_C"/>
    <property type="match status" value="1"/>
</dbReference>
<dbReference type="InterPro" id="IPR014016">
    <property type="entry name" value="UvrD-like_ATP-bd"/>
</dbReference>
<dbReference type="Gene3D" id="3.40.50.300">
    <property type="entry name" value="P-loop containing nucleotide triphosphate hydrolases"/>
    <property type="match status" value="2"/>
</dbReference>
<evidence type="ECO:0000256" key="10">
    <source>
        <dbReference type="ARBA" id="ARBA00048988"/>
    </source>
</evidence>
<dbReference type="InterPro" id="IPR013986">
    <property type="entry name" value="DExx_box_DNA_helicase_dom_sf"/>
</dbReference>
<dbReference type="InterPro" id="IPR000212">
    <property type="entry name" value="DNA_helicase_UvrD/REP"/>
</dbReference>
<proteinExistence type="inferred from homology"/>
<feature type="compositionally biased region" description="Gly residues" evidence="12">
    <location>
        <begin position="710"/>
        <end position="723"/>
    </location>
</feature>
<dbReference type="Proteomes" id="UP000740605">
    <property type="component" value="Unassembled WGS sequence"/>
</dbReference>
<evidence type="ECO:0000256" key="4">
    <source>
        <dbReference type="ARBA" id="ARBA00022806"/>
    </source>
</evidence>
<dbReference type="PANTHER" id="PTHR11070">
    <property type="entry name" value="UVRD / RECB / PCRA DNA HELICASE FAMILY MEMBER"/>
    <property type="match status" value="1"/>
</dbReference>
<dbReference type="RefSeq" id="WP_215486715.1">
    <property type="nucleotide sequence ID" value="NZ_BAAAPJ010000002.1"/>
</dbReference>
<evidence type="ECO:0000259" key="13">
    <source>
        <dbReference type="PROSITE" id="PS51198"/>
    </source>
</evidence>
<evidence type="ECO:0000313" key="15">
    <source>
        <dbReference type="EMBL" id="MBT8797452.1"/>
    </source>
</evidence>
<dbReference type="InterPro" id="IPR027417">
    <property type="entry name" value="P-loop_NTPase"/>
</dbReference>
<feature type="binding site" evidence="11">
    <location>
        <begin position="51"/>
        <end position="58"/>
    </location>
    <ligand>
        <name>ATP</name>
        <dbReference type="ChEBI" id="CHEBI:30616"/>
    </ligand>
</feature>
<feature type="domain" description="UvrD-like helicase ATP-binding" evidence="13">
    <location>
        <begin position="30"/>
        <end position="323"/>
    </location>
</feature>
<reference evidence="15 16" key="1">
    <citation type="submission" date="2021-03" db="EMBL/GenBank/DDBJ databases">
        <title>Microbacterium pauli sp. nov., isolated from microfiltered milk.</title>
        <authorList>
            <person name="Bellassi P."/>
            <person name="Fontana A."/>
            <person name="Callegari M.L."/>
            <person name="Lorenzo M."/>
            <person name="Cappa F."/>
        </authorList>
    </citation>
    <scope>NUCLEOTIDE SEQUENCE [LARGE SCALE GENOMIC DNA]</scope>
    <source>
        <strain evidence="15 16">DSM 18909</strain>
    </source>
</reference>
<sequence length="810" mass="88515">MPDPIKPVIVGSVRAGIGPAGARLDEDLLAGLNEPQREAVTYRGPALLIVAGAGSGKTSVLTRRIASLLRAREAWPSQILAITFTNKAAGEMRERVRGLIGDVAQGMWISTFHSACVRILRREAEQFGFTKNFTIYDSGDSRALIKRLVKEHEADAFGLTPASVQGRISKLKNELADAESFARSANLSDPAERVFAELFADYQRALQRANAFDFDDLIGQTVYLFRAFPHVADVYRRRFRHILVDEYQDTNHAQYALIHELTRPPGDGGTLLDETEPASLTVVGDSDQSIYAFRGADIRNITEFERDYPGAKVVLLEQNYRSTQTILDAANAVIGNNFDRKDKKLWTDVGLGDPIIGFTGYSQHDEAQFVADEVEALRRRGIPYSEMAVFYRTNSQSRALEEIFIRAAVPYKIMGGTKFYDRAEIKDALAYLIAVANPADELSVRRILNRPRRGIGDVTETAIARYAQEEGITFRDALANVSALGVGPKIQQAIAQLDAVLAEATAIMLPASGEVAAPTSVTAGLTVLLNKSGYLDALRRSKDPQDEARVENLDELVAVTREFARGNPEGTVLDFLTEVALVSDADDLDDASGTVSLMTMHTAKGLEYDAVFVTGVEEDLIPHRISAGEPGGPQEERRLFYVALTRARKKLHVSLAMTRAQFGEVSAAMPSRFLQEIPHALIDWRQSPGDVNSRGGMKSRALNGRPSTGSGTGAGGGWSGGSRYGDDLVPLPKRERPAGDLTKFANRIPAKVRDNGDLELAPGDRIRHDDFGEGRVDMVTGEGAKRVAHVRFDTAGPKKLLIKIAPISKL</sequence>
<comment type="catalytic activity">
    <reaction evidence="10">
        <text>ATP + H2O = ADP + phosphate + H(+)</text>
        <dbReference type="Rhea" id="RHEA:13065"/>
        <dbReference type="ChEBI" id="CHEBI:15377"/>
        <dbReference type="ChEBI" id="CHEBI:15378"/>
        <dbReference type="ChEBI" id="CHEBI:30616"/>
        <dbReference type="ChEBI" id="CHEBI:43474"/>
        <dbReference type="ChEBI" id="CHEBI:456216"/>
        <dbReference type="EC" id="5.6.2.4"/>
    </reaction>
</comment>
<keyword evidence="2 11" id="KW-0547">Nucleotide-binding</keyword>
<dbReference type="CDD" id="cd18807">
    <property type="entry name" value="SF1_C_UvrD"/>
    <property type="match status" value="1"/>
</dbReference>
<evidence type="ECO:0000256" key="8">
    <source>
        <dbReference type="ARBA" id="ARBA00034617"/>
    </source>
</evidence>
<evidence type="ECO:0000256" key="9">
    <source>
        <dbReference type="ARBA" id="ARBA00034808"/>
    </source>
</evidence>
<dbReference type="Gene3D" id="1.10.10.160">
    <property type="match status" value="1"/>
</dbReference>
<organism evidence="15 16">
    <name type="scientific">Microbacterium flavum</name>
    <dbReference type="NCBI Taxonomy" id="415216"/>
    <lineage>
        <taxon>Bacteria</taxon>
        <taxon>Bacillati</taxon>
        <taxon>Actinomycetota</taxon>
        <taxon>Actinomycetes</taxon>
        <taxon>Micrococcales</taxon>
        <taxon>Microbacteriaceae</taxon>
        <taxon>Microbacterium</taxon>
    </lineage>
</organism>
<evidence type="ECO:0000256" key="5">
    <source>
        <dbReference type="ARBA" id="ARBA00022840"/>
    </source>
</evidence>
<protein>
    <recommendedName>
        <fullName evidence="9">DNA 3'-5' helicase</fullName>
        <ecNumber evidence="9">5.6.2.4</ecNumber>
    </recommendedName>
</protein>
<evidence type="ECO:0000256" key="3">
    <source>
        <dbReference type="ARBA" id="ARBA00022801"/>
    </source>
</evidence>
<dbReference type="PROSITE" id="PS51198">
    <property type="entry name" value="UVRD_HELICASE_ATP_BIND"/>
    <property type="match status" value="1"/>
</dbReference>
<evidence type="ECO:0000259" key="14">
    <source>
        <dbReference type="PROSITE" id="PS51217"/>
    </source>
</evidence>
<dbReference type="EC" id="5.6.2.4" evidence="9"/>
<evidence type="ECO:0000313" key="16">
    <source>
        <dbReference type="Proteomes" id="UP000740605"/>
    </source>
</evidence>
<evidence type="ECO:0000256" key="6">
    <source>
        <dbReference type="ARBA" id="ARBA00023125"/>
    </source>
</evidence>
<dbReference type="Pfam" id="PF00580">
    <property type="entry name" value="UvrD-helicase"/>
    <property type="match status" value="1"/>
</dbReference>
<accession>A0ABS5XU57</accession>
<keyword evidence="16" id="KW-1185">Reference proteome</keyword>
<comment type="similarity">
    <text evidence="1">Belongs to the helicase family. UvrD subfamily.</text>
</comment>
<comment type="caution">
    <text evidence="15">The sequence shown here is derived from an EMBL/GenBank/DDBJ whole genome shotgun (WGS) entry which is preliminary data.</text>
</comment>
<dbReference type="PROSITE" id="PS51217">
    <property type="entry name" value="UVRD_HELICASE_CTER"/>
    <property type="match status" value="1"/>
</dbReference>
<dbReference type="Pfam" id="PF21196">
    <property type="entry name" value="PcrA_UvrD_tudor"/>
    <property type="match status" value="1"/>
</dbReference>
<evidence type="ECO:0000256" key="2">
    <source>
        <dbReference type="ARBA" id="ARBA00022741"/>
    </source>
</evidence>
<dbReference type="SUPFAM" id="SSF52540">
    <property type="entry name" value="P-loop containing nucleoside triphosphate hydrolases"/>
    <property type="match status" value="1"/>
</dbReference>
<comment type="catalytic activity">
    <reaction evidence="8">
        <text>Couples ATP hydrolysis with the unwinding of duplex DNA by translocating in the 3'-5' direction.</text>
        <dbReference type="EC" id="5.6.2.4"/>
    </reaction>
</comment>
<feature type="region of interest" description="Disordered" evidence="12">
    <location>
        <begin position="690"/>
        <end position="736"/>
    </location>
</feature>
<dbReference type="InterPro" id="IPR014017">
    <property type="entry name" value="DNA_helicase_UvrD-like_C"/>
</dbReference>
<name>A0ABS5XU57_9MICO</name>
<keyword evidence="7" id="KW-0413">Isomerase</keyword>
<evidence type="ECO:0000256" key="7">
    <source>
        <dbReference type="ARBA" id="ARBA00023235"/>
    </source>
</evidence>